<dbReference type="SUPFAM" id="SSF52075">
    <property type="entry name" value="Outer arm dynein light chain 1"/>
    <property type="match status" value="1"/>
</dbReference>
<organism evidence="7 8">
    <name type="scientific">Photobacterium aphoticum</name>
    <dbReference type="NCBI Taxonomy" id="754436"/>
    <lineage>
        <taxon>Bacteria</taxon>
        <taxon>Pseudomonadati</taxon>
        <taxon>Pseudomonadota</taxon>
        <taxon>Gammaproteobacteria</taxon>
        <taxon>Vibrionales</taxon>
        <taxon>Vibrionaceae</taxon>
        <taxon>Photobacterium</taxon>
    </lineage>
</organism>
<evidence type="ECO:0000256" key="6">
    <source>
        <dbReference type="SAM" id="SignalP"/>
    </source>
</evidence>
<evidence type="ECO:0000256" key="3">
    <source>
        <dbReference type="ARBA" id="ARBA00022737"/>
    </source>
</evidence>
<feature type="chain" id="PRO_5001863669" evidence="6">
    <location>
        <begin position="19"/>
        <end position="430"/>
    </location>
</feature>
<dbReference type="PANTHER" id="PTHR45973:SF9">
    <property type="entry name" value="LEUCINE-RICH REPEAT-CONTAINING PROTEIN 46"/>
    <property type="match status" value="1"/>
</dbReference>
<name>A0A090RDH5_9GAMM</name>
<feature type="signal peptide" evidence="6">
    <location>
        <begin position="1"/>
        <end position="18"/>
    </location>
</feature>
<evidence type="ECO:0000256" key="5">
    <source>
        <dbReference type="ARBA" id="ARBA00023273"/>
    </source>
</evidence>
<comment type="subcellular location">
    <subcellularLocation>
        <location evidence="1">Cell projection</location>
        <location evidence="1">Cilium</location>
    </subcellularLocation>
</comment>
<dbReference type="Gene3D" id="3.80.10.10">
    <property type="entry name" value="Ribonuclease Inhibitor"/>
    <property type="match status" value="1"/>
</dbReference>
<dbReference type="SMART" id="SM00365">
    <property type="entry name" value="LRR_SD22"/>
    <property type="match status" value="4"/>
</dbReference>
<dbReference type="Proteomes" id="UP000029227">
    <property type="component" value="Unassembled WGS sequence"/>
</dbReference>
<evidence type="ECO:0000256" key="2">
    <source>
        <dbReference type="ARBA" id="ARBA00022614"/>
    </source>
</evidence>
<reference evidence="7 8" key="1">
    <citation type="journal article" date="2014" name="Genome Announc.">
        <title>Draft Genome Sequences of Two Vibrionaceae Species, Vibrio ponticus C121 and Photobacterium aphoticum C119, Isolated as Coral Reef Microbiota.</title>
        <authorList>
            <person name="Al-saari N."/>
            <person name="Meirelles P.M."/>
            <person name="Mino S."/>
            <person name="Suda W."/>
            <person name="Oshima K."/>
            <person name="Hattori M."/>
            <person name="Ohkuma M."/>
            <person name="Thompson F.L."/>
            <person name="Gomez-Gil B."/>
            <person name="Sawabe T."/>
            <person name="Sawabe T."/>
        </authorList>
    </citation>
    <scope>NUCLEOTIDE SEQUENCE [LARGE SCALE GENOMIC DNA]</scope>
    <source>
        <strain evidence="7 8">JCM 19237</strain>
    </source>
</reference>
<dbReference type="EMBL" id="BBMN01000008">
    <property type="protein sequence ID" value="GAL05627.1"/>
    <property type="molecule type" value="Genomic_DNA"/>
</dbReference>
<dbReference type="PANTHER" id="PTHR45973">
    <property type="entry name" value="PROTEIN PHOSPHATASE 1 REGULATORY SUBUNIT SDS22-RELATED"/>
    <property type="match status" value="1"/>
</dbReference>
<keyword evidence="5" id="KW-0966">Cell projection</keyword>
<dbReference type="eggNOG" id="COG4886">
    <property type="taxonomic scope" value="Bacteria"/>
</dbReference>
<evidence type="ECO:0000313" key="8">
    <source>
        <dbReference type="Proteomes" id="UP000029227"/>
    </source>
</evidence>
<sequence>MMKLYLLLFLFFSSLSFASVNKMDHINEWEFDKLSNFISYNGGDINDVDFYVQGENVNITIRDSLSELNDGIELLTSKVSIGRKSRYFYSLKNSVVVNSDGNIVLLNININKPVSDDFFSQFKYLTYLSVSVSGVAVKLNLESNFFLDEIYINEGDISQLVLPKSGTIKLIGTLSGSVFKFVNLSHQKNLNALMVNYDAKNISDINGNDTVSFLRLLGYGKVNLNPSTLKNLQYFNVIGDENFDVSLLENLEKIKIIYLGDYIVVEGESFAPSLEVLRFGGVVNKRMPNLSNQKNLKELFVIGTGIESISGLDHSINLEKLVFIDNPINNIQGVDKLIDLRKLEIKGSNIQNIENIQNLNSLEYLYLPYNKIRVVKDLNLPPSLKSLRLYGNDIERIDLLQLKDLPDRSVMIDTDPEFENNMPSLRRKIL</sequence>
<keyword evidence="6" id="KW-0732">Signal</keyword>
<keyword evidence="3" id="KW-0677">Repeat</keyword>
<evidence type="ECO:0000256" key="4">
    <source>
        <dbReference type="ARBA" id="ARBA00023069"/>
    </source>
</evidence>
<comment type="caution">
    <text evidence="7">The sequence shown here is derived from an EMBL/GenBank/DDBJ whole genome shotgun (WGS) entry which is preliminary data.</text>
</comment>
<evidence type="ECO:0000256" key="1">
    <source>
        <dbReference type="ARBA" id="ARBA00004138"/>
    </source>
</evidence>
<dbReference type="InterPro" id="IPR050576">
    <property type="entry name" value="Cilia_flagella_integrity"/>
</dbReference>
<keyword evidence="4" id="KW-0969">Cilium</keyword>
<dbReference type="InterPro" id="IPR032675">
    <property type="entry name" value="LRR_dom_sf"/>
</dbReference>
<protein>
    <submittedName>
        <fullName evidence="7">Possible surface protein</fullName>
    </submittedName>
</protein>
<dbReference type="STRING" id="754436.JCM19237_4700"/>
<dbReference type="InterPro" id="IPR001611">
    <property type="entry name" value="Leu-rich_rpt"/>
</dbReference>
<keyword evidence="2" id="KW-0433">Leucine-rich repeat</keyword>
<gene>
    <name evidence="7" type="ORF">JCM19237_4700</name>
</gene>
<proteinExistence type="predicted"/>
<accession>A0A090RDH5</accession>
<dbReference type="PROSITE" id="PS51450">
    <property type="entry name" value="LRR"/>
    <property type="match status" value="1"/>
</dbReference>
<dbReference type="AlphaFoldDB" id="A0A090RDH5"/>
<evidence type="ECO:0000313" key="7">
    <source>
        <dbReference type="EMBL" id="GAL05627.1"/>
    </source>
</evidence>